<sequence length="86" mass="9938">MTTFADKFIPEYPPGEKEEKKMDKLNKETCIRVVTASHATLSETINRHNAQVRERLASLREKQAELEKVLQEIREENDLLCGLVLL</sequence>
<evidence type="ECO:0000256" key="1">
    <source>
        <dbReference type="SAM" id="Coils"/>
    </source>
</evidence>
<dbReference type="EMBL" id="LAZR01029286">
    <property type="protein sequence ID" value="KKL60035.1"/>
    <property type="molecule type" value="Genomic_DNA"/>
</dbReference>
<gene>
    <name evidence="3" type="ORF">LCGC14_2209340</name>
</gene>
<dbReference type="AlphaFoldDB" id="A0A0F9FRN4"/>
<evidence type="ECO:0000313" key="3">
    <source>
        <dbReference type="EMBL" id="KKL60035.1"/>
    </source>
</evidence>
<protein>
    <submittedName>
        <fullName evidence="3">Uncharacterized protein</fullName>
    </submittedName>
</protein>
<accession>A0A0F9FRN4</accession>
<evidence type="ECO:0000256" key="2">
    <source>
        <dbReference type="SAM" id="MobiDB-lite"/>
    </source>
</evidence>
<keyword evidence="1" id="KW-0175">Coiled coil</keyword>
<proteinExistence type="predicted"/>
<feature type="region of interest" description="Disordered" evidence="2">
    <location>
        <begin position="1"/>
        <end position="22"/>
    </location>
</feature>
<feature type="coiled-coil region" evidence="1">
    <location>
        <begin position="42"/>
        <end position="79"/>
    </location>
</feature>
<reference evidence="3" key="1">
    <citation type="journal article" date="2015" name="Nature">
        <title>Complex archaea that bridge the gap between prokaryotes and eukaryotes.</title>
        <authorList>
            <person name="Spang A."/>
            <person name="Saw J.H."/>
            <person name="Jorgensen S.L."/>
            <person name="Zaremba-Niedzwiedzka K."/>
            <person name="Martijn J."/>
            <person name="Lind A.E."/>
            <person name="van Eijk R."/>
            <person name="Schleper C."/>
            <person name="Guy L."/>
            <person name="Ettema T.J."/>
        </authorList>
    </citation>
    <scope>NUCLEOTIDE SEQUENCE</scope>
</reference>
<comment type="caution">
    <text evidence="3">The sequence shown here is derived from an EMBL/GenBank/DDBJ whole genome shotgun (WGS) entry which is preliminary data.</text>
</comment>
<organism evidence="3">
    <name type="scientific">marine sediment metagenome</name>
    <dbReference type="NCBI Taxonomy" id="412755"/>
    <lineage>
        <taxon>unclassified sequences</taxon>
        <taxon>metagenomes</taxon>
        <taxon>ecological metagenomes</taxon>
    </lineage>
</organism>
<name>A0A0F9FRN4_9ZZZZ</name>